<reference evidence="16 17" key="1">
    <citation type="submission" date="2014-12" db="EMBL/GenBank/DDBJ databases">
        <title>Draft Genome Sequence of Pseudoalteromonas luteoviolacea HI1.</title>
        <authorList>
            <person name="Asahina A.Y."/>
            <person name="Hadfield M.G."/>
        </authorList>
    </citation>
    <scope>NUCLEOTIDE SEQUENCE [LARGE SCALE GENOMIC DNA]</scope>
    <source>
        <strain evidence="16 17">HI1</strain>
    </source>
</reference>
<dbReference type="EMBL" id="JWIC01000010">
    <property type="protein sequence ID" value="KID54956.1"/>
    <property type="molecule type" value="Genomic_DNA"/>
</dbReference>
<dbReference type="SUPFAM" id="SSF55785">
    <property type="entry name" value="PYP-like sensor domain (PAS domain)"/>
    <property type="match status" value="1"/>
</dbReference>
<dbReference type="PROSITE" id="PS50112">
    <property type="entry name" value="PAS"/>
    <property type="match status" value="1"/>
</dbReference>
<protein>
    <recommendedName>
        <fullName evidence="3">histidine kinase</fullName>
        <ecNumber evidence="3">2.7.13.3</ecNumber>
    </recommendedName>
</protein>
<evidence type="ECO:0000256" key="12">
    <source>
        <dbReference type="SAM" id="Coils"/>
    </source>
</evidence>
<evidence type="ECO:0000256" key="10">
    <source>
        <dbReference type="ARBA" id="ARBA00023012"/>
    </source>
</evidence>
<dbReference type="Gene3D" id="3.30.450.20">
    <property type="entry name" value="PAS domain"/>
    <property type="match status" value="2"/>
</dbReference>
<dbReference type="CDD" id="cd00130">
    <property type="entry name" value="PAS"/>
    <property type="match status" value="1"/>
</dbReference>
<keyword evidence="10" id="KW-0902">Two-component regulatory system</keyword>
<evidence type="ECO:0000256" key="4">
    <source>
        <dbReference type="ARBA" id="ARBA00022679"/>
    </source>
</evidence>
<sequence length="827" mass="93254">MGYESLPVEWGRYVYHWYQRVPMRVKYRTTPWFVPAISAVLVLGILLYFSMLEQSKLIENELFEIKEQRAWQAEVIAEQIEQRLQYASDSSGRLGKALQARLEQGEFKTKTQLSELIQPHPDGSLRTRPSGFDGRYQAGIYLPPDSEFSRSQAEHLLAAKQTVETFGQGALSNQFSDTWFMEPSGGIVIYWPEEPDFVFKAQGGISYKNTPWLVPDTAPGTYWTPLIEDPISQLLMLSAVTPVYLNGEWQGNVGHDITLQSLLDNTKLLKGAPQSAFILLNETSDIVATDITSLHNVDEQVHLKSIEQGIWYEAYQKLWSHDESYMAYQSRLFTISVIESQGWVLMTSMPLQPAIQKIEQAFTALQTMAFISIAAEVIILTLLFAYFHRKNKAYVKHLKDISDSLAQEKVRYETLVDRIPSIVYRCKNDKYWTMMYLNGAIEAATGYLAEDFIQNKALAFADIIYPDDQGMVWQVIQDELESTGRFKVIYRIIHRVDGIRWMIERGGYSEDKESIEGVITDISELKEAEQKLKISNMTLDEKVALKTAELQVANLELTEKTDKLQTSLQALQQTQNELVEAEKMASMTSMVVGMAHEINTPLGNIATAESVICSKLEGLQQAINTGQLKKSELINTLDVVEQSLHSNHTSLEKLLGLSEKFQSLGYRHEVDTDRAAFSLSELCGQIMEKYTQQFASNNIEYRLSVDPEITLYGPAEAMDEVLSKLIDNSIKYGFVAPRGGCIEISAQFHESEEQRMQLTYSDNGCGIEPAVASHIFIPFAAQALGTGSSGLGLSRVYNIIKNEFAGKIELKTNARSGAHFVIHCPVK</sequence>
<proteinExistence type="predicted"/>
<feature type="transmembrane region" description="Helical" evidence="13">
    <location>
        <begin position="368"/>
        <end position="387"/>
    </location>
</feature>
<keyword evidence="8" id="KW-0067">ATP-binding</keyword>
<dbReference type="GO" id="GO:0007234">
    <property type="term" value="P:osmosensory signaling via phosphorelay pathway"/>
    <property type="evidence" value="ECO:0007669"/>
    <property type="project" value="TreeGrafter"/>
</dbReference>
<dbReference type="Gene3D" id="3.30.565.10">
    <property type="entry name" value="Histidine kinase-like ATPase, C-terminal domain"/>
    <property type="match status" value="1"/>
</dbReference>
<dbReference type="GO" id="GO:0030295">
    <property type="term" value="F:protein kinase activator activity"/>
    <property type="evidence" value="ECO:0007669"/>
    <property type="project" value="TreeGrafter"/>
</dbReference>
<name>A0A0C1Q2Y2_9GAMM</name>
<dbReference type="InterPro" id="IPR036890">
    <property type="entry name" value="HATPase_C_sf"/>
</dbReference>
<evidence type="ECO:0000256" key="11">
    <source>
        <dbReference type="ARBA" id="ARBA00023136"/>
    </source>
</evidence>
<dbReference type="GO" id="GO:0005524">
    <property type="term" value="F:ATP binding"/>
    <property type="evidence" value="ECO:0007669"/>
    <property type="project" value="UniProtKB-KW"/>
</dbReference>
<dbReference type="InterPro" id="IPR005467">
    <property type="entry name" value="His_kinase_dom"/>
</dbReference>
<dbReference type="InterPro" id="IPR013655">
    <property type="entry name" value="PAS_fold_3"/>
</dbReference>
<dbReference type="SMART" id="SM00387">
    <property type="entry name" value="HATPase_c"/>
    <property type="match status" value="1"/>
</dbReference>
<dbReference type="CDD" id="cd00075">
    <property type="entry name" value="HATPase"/>
    <property type="match status" value="1"/>
</dbReference>
<dbReference type="NCBIfam" id="TIGR00229">
    <property type="entry name" value="sensory_box"/>
    <property type="match status" value="1"/>
</dbReference>
<dbReference type="PANTHER" id="PTHR42878:SF7">
    <property type="entry name" value="SENSOR HISTIDINE KINASE GLRK"/>
    <property type="match status" value="1"/>
</dbReference>
<keyword evidence="7" id="KW-0418">Kinase</keyword>
<dbReference type="GO" id="GO:0004673">
    <property type="term" value="F:protein histidine kinase activity"/>
    <property type="evidence" value="ECO:0007669"/>
    <property type="project" value="UniProtKB-EC"/>
</dbReference>
<feature type="coiled-coil region" evidence="12">
    <location>
        <begin position="554"/>
        <end position="584"/>
    </location>
</feature>
<comment type="caution">
    <text evidence="16">The sequence shown here is derived from an EMBL/GenBank/DDBJ whole genome shotgun (WGS) entry which is preliminary data.</text>
</comment>
<keyword evidence="5 13" id="KW-0812">Transmembrane</keyword>
<dbReference type="PROSITE" id="PS50109">
    <property type="entry name" value="HIS_KIN"/>
    <property type="match status" value="1"/>
</dbReference>
<evidence type="ECO:0000256" key="5">
    <source>
        <dbReference type="ARBA" id="ARBA00022692"/>
    </source>
</evidence>
<dbReference type="AlphaFoldDB" id="A0A0C1Q2Y2"/>
<evidence type="ECO:0000256" key="13">
    <source>
        <dbReference type="SAM" id="Phobius"/>
    </source>
</evidence>
<evidence type="ECO:0000313" key="17">
    <source>
        <dbReference type="Proteomes" id="UP000031327"/>
    </source>
</evidence>
<evidence type="ECO:0000313" key="16">
    <source>
        <dbReference type="EMBL" id="KID54956.1"/>
    </source>
</evidence>
<dbReference type="EC" id="2.7.13.3" evidence="3"/>
<dbReference type="SUPFAM" id="SSF55874">
    <property type="entry name" value="ATPase domain of HSP90 chaperone/DNA topoisomerase II/histidine kinase"/>
    <property type="match status" value="1"/>
</dbReference>
<accession>A0A0C1Q2Y2</accession>
<keyword evidence="12" id="KW-0175">Coiled coil</keyword>
<dbReference type="GO" id="GO:0016020">
    <property type="term" value="C:membrane"/>
    <property type="evidence" value="ECO:0007669"/>
    <property type="project" value="UniProtKB-SubCell"/>
</dbReference>
<comment type="subcellular location">
    <subcellularLocation>
        <location evidence="2">Membrane</location>
        <topology evidence="2">Multi-pass membrane protein</topology>
    </subcellularLocation>
</comment>
<dbReference type="InterPro" id="IPR000014">
    <property type="entry name" value="PAS"/>
</dbReference>
<feature type="transmembrane region" description="Helical" evidence="13">
    <location>
        <begin position="32"/>
        <end position="51"/>
    </location>
</feature>
<feature type="domain" description="PAS" evidence="15">
    <location>
        <begin position="408"/>
        <end position="483"/>
    </location>
</feature>
<evidence type="ECO:0000259" key="15">
    <source>
        <dbReference type="PROSITE" id="PS50112"/>
    </source>
</evidence>
<dbReference type="Pfam" id="PF08447">
    <property type="entry name" value="PAS_3"/>
    <property type="match status" value="1"/>
</dbReference>
<dbReference type="GO" id="GO:0000156">
    <property type="term" value="F:phosphorelay response regulator activity"/>
    <property type="evidence" value="ECO:0007669"/>
    <property type="project" value="TreeGrafter"/>
</dbReference>
<evidence type="ECO:0000256" key="8">
    <source>
        <dbReference type="ARBA" id="ARBA00022840"/>
    </source>
</evidence>
<dbReference type="InterPro" id="IPR035965">
    <property type="entry name" value="PAS-like_dom_sf"/>
</dbReference>
<dbReference type="Pfam" id="PF02518">
    <property type="entry name" value="HATPase_c"/>
    <property type="match status" value="1"/>
</dbReference>
<keyword evidence="4" id="KW-0808">Transferase</keyword>
<dbReference type="PANTHER" id="PTHR42878">
    <property type="entry name" value="TWO-COMPONENT HISTIDINE KINASE"/>
    <property type="match status" value="1"/>
</dbReference>
<keyword evidence="11 13" id="KW-0472">Membrane</keyword>
<keyword evidence="9 13" id="KW-1133">Transmembrane helix</keyword>
<evidence type="ECO:0000256" key="2">
    <source>
        <dbReference type="ARBA" id="ARBA00004141"/>
    </source>
</evidence>
<dbReference type="InterPro" id="IPR003594">
    <property type="entry name" value="HATPase_dom"/>
</dbReference>
<comment type="catalytic activity">
    <reaction evidence="1">
        <text>ATP + protein L-histidine = ADP + protein N-phospho-L-histidine.</text>
        <dbReference type="EC" id="2.7.13.3"/>
    </reaction>
</comment>
<evidence type="ECO:0000256" key="9">
    <source>
        <dbReference type="ARBA" id="ARBA00022989"/>
    </source>
</evidence>
<keyword evidence="6" id="KW-0547">Nucleotide-binding</keyword>
<dbReference type="Proteomes" id="UP000031327">
    <property type="component" value="Unassembled WGS sequence"/>
</dbReference>
<evidence type="ECO:0000256" key="7">
    <source>
        <dbReference type="ARBA" id="ARBA00022777"/>
    </source>
</evidence>
<feature type="domain" description="Histidine kinase" evidence="14">
    <location>
        <begin position="593"/>
        <end position="827"/>
    </location>
</feature>
<gene>
    <name evidence="16" type="ORF">JF50_24300</name>
</gene>
<evidence type="ECO:0000259" key="14">
    <source>
        <dbReference type="PROSITE" id="PS50109"/>
    </source>
</evidence>
<evidence type="ECO:0000256" key="6">
    <source>
        <dbReference type="ARBA" id="ARBA00022741"/>
    </source>
</evidence>
<evidence type="ECO:0000256" key="3">
    <source>
        <dbReference type="ARBA" id="ARBA00012438"/>
    </source>
</evidence>
<organism evidence="16 17">
    <name type="scientific">Pseudoalteromonas luteoviolacea</name>
    <dbReference type="NCBI Taxonomy" id="43657"/>
    <lineage>
        <taxon>Bacteria</taxon>
        <taxon>Pseudomonadati</taxon>
        <taxon>Pseudomonadota</taxon>
        <taxon>Gammaproteobacteria</taxon>
        <taxon>Alteromonadales</taxon>
        <taxon>Pseudoalteromonadaceae</taxon>
        <taxon>Pseudoalteromonas</taxon>
    </lineage>
</organism>
<evidence type="ECO:0000256" key="1">
    <source>
        <dbReference type="ARBA" id="ARBA00000085"/>
    </source>
</evidence>
<dbReference type="Gene3D" id="1.10.287.130">
    <property type="match status" value="1"/>
</dbReference>
<dbReference type="InterPro" id="IPR050351">
    <property type="entry name" value="BphY/WalK/GraS-like"/>
</dbReference>